<evidence type="ECO:0000313" key="9">
    <source>
        <dbReference type="EMBL" id="TKR72487.1"/>
    </source>
</evidence>
<evidence type="ECO:0000313" key="10">
    <source>
        <dbReference type="Proteomes" id="UP000298663"/>
    </source>
</evidence>
<keyword evidence="4" id="KW-0418">Kinase</keyword>
<name>A0A4U5MRZ8_STECR</name>
<keyword evidence="2" id="KW-0808">Transferase</keyword>
<dbReference type="PROSITE" id="PS00107">
    <property type="entry name" value="PROTEIN_KINASE_ATP"/>
    <property type="match status" value="1"/>
</dbReference>
<dbReference type="InterPro" id="IPR008271">
    <property type="entry name" value="Ser/Thr_kinase_AS"/>
</dbReference>
<evidence type="ECO:0000256" key="6">
    <source>
        <dbReference type="PROSITE-ProRule" id="PRU10141"/>
    </source>
</evidence>
<dbReference type="AlphaFoldDB" id="A0A4U5MRZ8"/>
<dbReference type="GO" id="GO:0004674">
    <property type="term" value="F:protein serine/threonine kinase activity"/>
    <property type="evidence" value="ECO:0007669"/>
    <property type="project" value="UniProtKB-KW"/>
</dbReference>
<evidence type="ECO:0000259" key="8">
    <source>
        <dbReference type="PROSITE" id="PS50011"/>
    </source>
</evidence>
<evidence type="ECO:0000256" key="3">
    <source>
        <dbReference type="ARBA" id="ARBA00022741"/>
    </source>
</evidence>
<comment type="similarity">
    <text evidence="7">Belongs to the protein kinase superfamily.</text>
</comment>
<dbReference type="PROSITE" id="PS50011">
    <property type="entry name" value="PROTEIN_KINASE_DOM"/>
    <property type="match status" value="1"/>
</dbReference>
<accession>A0A4U5MRZ8</accession>
<dbReference type="SUPFAM" id="SSF56112">
    <property type="entry name" value="Protein kinase-like (PK-like)"/>
    <property type="match status" value="1"/>
</dbReference>
<dbReference type="PANTHER" id="PTHR11584:SF369">
    <property type="entry name" value="MITOGEN-ACTIVATED PROTEIN KINASE KINASE KINASE 19-RELATED"/>
    <property type="match status" value="1"/>
</dbReference>
<dbReference type="Pfam" id="PF00069">
    <property type="entry name" value="Pkinase"/>
    <property type="match status" value="1"/>
</dbReference>
<dbReference type="PROSITE" id="PS00108">
    <property type="entry name" value="PROTEIN_KINASE_ST"/>
    <property type="match status" value="1"/>
</dbReference>
<protein>
    <recommendedName>
        <fullName evidence="8">Protein kinase domain-containing protein</fullName>
    </recommendedName>
</protein>
<dbReference type="InterPro" id="IPR000719">
    <property type="entry name" value="Prot_kinase_dom"/>
</dbReference>
<organism evidence="9 10">
    <name type="scientific">Steinernema carpocapsae</name>
    <name type="common">Entomopathogenic nematode</name>
    <dbReference type="NCBI Taxonomy" id="34508"/>
    <lineage>
        <taxon>Eukaryota</taxon>
        <taxon>Metazoa</taxon>
        <taxon>Ecdysozoa</taxon>
        <taxon>Nematoda</taxon>
        <taxon>Chromadorea</taxon>
        <taxon>Rhabditida</taxon>
        <taxon>Tylenchina</taxon>
        <taxon>Panagrolaimomorpha</taxon>
        <taxon>Strongyloidoidea</taxon>
        <taxon>Steinernematidae</taxon>
        <taxon>Steinernema</taxon>
    </lineage>
</organism>
<keyword evidence="10" id="KW-1185">Reference proteome</keyword>
<feature type="domain" description="Protein kinase" evidence="8">
    <location>
        <begin position="16"/>
        <end position="269"/>
    </location>
</feature>
<dbReference type="SMART" id="SM00220">
    <property type="entry name" value="S_TKc"/>
    <property type="match status" value="1"/>
</dbReference>
<dbReference type="GO" id="GO:0005524">
    <property type="term" value="F:ATP binding"/>
    <property type="evidence" value="ECO:0007669"/>
    <property type="project" value="UniProtKB-UniRule"/>
</dbReference>
<comment type="caution">
    <text evidence="9">The sequence shown here is derived from an EMBL/GenBank/DDBJ whole genome shotgun (WGS) entry which is preliminary data.</text>
</comment>
<dbReference type="STRING" id="34508.A0A4U5MRZ8"/>
<feature type="binding site" evidence="6">
    <location>
        <position position="44"/>
    </location>
    <ligand>
        <name>ATP</name>
        <dbReference type="ChEBI" id="CHEBI:30616"/>
    </ligand>
</feature>
<dbReference type="PANTHER" id="PTHR11584">
    <property type="entry name" value="SERINE/THREONINE PROTEIN KINASE"/>
    <property type="match status" value="1"/>
</dbReference>
<evidence type="ECO:0000256" key="1">
    <source>
        <dbReference type="ARBA" id="ARBA00022527"/>
    </source>
</evidence>
<sequence length="301" mass="33383">MALETIDNLTCLGETFKKTKLLGTGTFGKVFLMTSPSGQTIAAKTILIQDKTKAGEVEKETQVMAKLHHPHIVQFLGAKSFSEGSFTILMECVGGDLQMALDFMDDDEKRIVFEQLLLAVGYMHAQGFAHCDLKPENVLVKNTANVKICDFGGATEIQLDASGCELPQAAIVGSRSYDSPLKILRQPSKASKDDIWSLGLILFWLFVEDLPWRVAIQEEDEHFHLWTKGVEPPAFECLENEVVEVLYWTLCIDENVRPTAKDLKELAYCKSRVVLPPPPGLASSPMAPPPGFEQLNPKNLF</sequence>
<proteinExistence type="inferred from homology"/>
<dbReference type="OrthoDB" id="5784800at2759"/>
<dbReference type="Gene3D" id="1.10.510.10">
    <property type="entry name" value="Transferase(Phosphotransferase) domain 1"/>
    <property type="match status" value="1"/>
</dbReference>
<dbReference type="InterPro" id="IPR011009">
    <property type="entry name" value="Kinase-like_dom_sf"/>
</dbReference>
<keyword evidence="5 6" id="KW-0067">ATP-binding</keyword>
<dbReference type="EMBL" id="AZBU02000006">
    <property type="protein sequence ID" value="TKR72487.1"/>
    <property type="molecule type" value="Genomic_DNA"/>
</dbReference>
<evidence type="ECO:0000256" key="7">
    <source>
        <dbReference type="RuleBase" id="RU000304"/>
    </source>
</evidence>
<keyword evidence="3 6" id="KW-0547">Nucleotide-binding</keyword>
<keyword evidence="1 7" id="KW-0723">Serine/threonine-protein kinase</keyword>
<gene>
    <name evidence="9" type="ORF">L596_019923</name>
</gene>
<reference evidence="9 10" key="1">
    <citation type="journal article" date="2015" name="Genome Biol.">
        <title>Comparative genomics of Steinernema reveals deeply conserved gene regulatory networks.</title>
        <authorList>
            <person name="Dillman A.R."/>
            <person name="Macchietto M."/>
            <person name="Porter C.F."/>
            <person name="Rogers A."/>
            <person name="Williams B."/>
            <person name="Antoshechkin I."/>
            <person name="Lee M.M."/>
            <person name="Goodwin Z."/>
            <person name="Lu X."/>
            <person name="Lewis E.E."/>
            <person name="Goodrich-Blair H."/>
            <person name="Stock S.P."/>
            <person name="Adams B.J."/>
            <person name="Sternberg P.W."/>
            <person name="Mortazavi A."/>
        </authorList>
    </citation>
    <scope>NUCLEOTIDE SEQUENCE [LARGE SCALE GENOMIC DNA]</scope>
    <source>
        <strain evidence="9 10">ALL</strain>
    </source>
</reference>
<evidence type="ECO:0000256" key="5">
    <source>
        <dbReference type="ARBA" id="ARBA00022840"/>
    </source>
</evidence>
<dbReference type="Proteomes" id="UP000298663">
    <property type="component" value="Unassembled WGS sequence"/>
</dbReference>
<evidence type="ECO:0000256" key="2">
    <source>
        <dbReference type="ARBA" id="ARBA00022679"/>
    </source>
</evidence>
<reference evidence="9 10" key="2">
    <citation type="journal article" date="2019" name="G3 (Bethesda)">
        <title>Hybrid Assembly of the Genome of the Entomopathogenic Nematode Steinernema carpocapsae Identifies the X-Chromosome.</title>
        <authorList>
            <person name="Serra L."/>
            <person name="Macchietto M."/>
            <person name="Macias-Munoz A."/>
            <person name="McGill C.J."/>
            <person name="Rodriguez I.M."/>
            <person name="Rodriguez B."/>
            <person name="Murad R."/>
            <person name="Mortazavi A."/>
        </authorList>
    </citation>
    <scope>NUCLEOTIDE SEQUENCE [LARGE SCALE GENOMIC DNA]</scope>
    <source>
        <strain evidence="9 10">ALL</strain>
    </source>
</reference>
<evidence type="ECO:0000256" key="4">
    <source>
        <dbReference type="ARBA" id="ARBA00022777"/>
    </source>
</evidence>
<dbReference type="InterPro" id="IPR017441">
    <property type="entry name" value="Protein_kinase_ATP_BS"/>
</dbReference>
<dbReference type="GO" id="GO:0035556">
    <property type="term" value="P:intracellular signal transduction"/>
    <property type="evidence" value="ECO:0007669"/>
    <property type="project" value="UniProtKB-ARBA"/>
</dbReference>